<comment type="subunit">
    <text evidence="10">Homodimer. Erythronolide synthase is composed of EryAI, EryAII and EryAIII multimodular (2 modules) polypeptides each coding for a functional synthase subunit which participates in 2 of the six FAS-like elongation steps required for formation of the polyketide. Module 1, 2, 3, 4, 5, and 6 participating in biosynthesis steps 1, 2, 3, 4, 5, and 6, respectively.</text>
</comment>
<comment type="caution">
    <text evidence="16">The sequence shown here is derived from an EMBL/GenBank/DDBJ whole genome shotgun (WGS) entry which is preliminary data.</text>
</comment>
<dbReference type="InterPro" id="IPR020807">
    <property type="entry name" value="PKS_DH"/>
</dbReference>
<name>A0A934QWI0_9PSEU</name>
<dbReference type="EC" id="2.3.1.94" evidence="11"/>
<dbReference type="Pfam" id="PF00698">
    <property type="entry name" value="Acyl_transf_1"/>
    <property type="match status" value="2"/>
</dbReference>
<dbReference type="Gene3D" id="3.40.47.10">
    <property type="match status" value="2"/>
</dbReference>
<dbReference type="SUPFAM" id="SSF50129">
    <property type="entry name" value="GroES-like"/>
    <property type="match status" value="1"/>
</dbReference>
<feature type="domain" description="Carrier" evidence="13">
    <location>
        <begin position="3497"/>
        <end position="3572"/>
    </location>
</feature>
<comment type="function">
    <text evidence="8">Involved in the biosynthesis of antibiotic erythromycin via the biosynthesis of its aglycone precursor, 6-deoxyerythronolide B (6-dEB).</text>
</comment>
<dbReference type="Proteomes" id="UP000635245">
    <property type="component" value="Unassembled WGS sequence"/>
</dbReference>
<gene>
    <name evidence="16" type="ORF">JHE00_19905</name>
</gene>
<keyword evidence="2" id="KW-0597">Phosphoprotein</keyword>
<dbReference type="InterPro" id="IPR013154">
    <property type="entry name" value="ADH-like_N"/>
</dbReference>
<dbReference type="Pfam" id="PF13602">
    <property type="entry name" value="ADH_zinc_N_2"/>
    <property type="match status" value="1"/>
</dbReference>
<dbReference type="InterPro" id="IPR042104">
    <property type="entry name" value="PKS_dehydratase_sf"/>
</dbReference>
<feature type="domain" description="Ketosynthase family 3 (KS3)" evidence="14">
    <location>
        <begin position="2065"/>
        <end position="2487"/>
    </location>
</feature>
<feature type="domain" description="PKS/mFAS DH" evidence="15">
    <location>
        <begin position="929"/>
        <end position="1196"/>
    </location>
</feature>
<dbReference type="PROSITE" id="PS00606">
    <property type="entry name" value="KS3_1"/>
    <property type="match status" value="2"/>
</dbReference>
<evidence type="ECO:0000256" key="1">
    <source>
        <dbReference type="ARBA" id="ARBA00022450"/>
    </source>
</evidence>
<dbReference type="InterPro" id="IPR002364">
    <property type="entry name" value="Quin_OxRdtase/zeta-crystal_CS"/>
</dbReference>
<dbReference type="InterPro" id="IPR041618">
    <property type="entry name" value="PKS_DE"/>
</dbReference>
<evidence type="ECO:0000259" key="14">
    <source>
        <dbReference type="PROSITE" id="PS52004"/>
    </source>
</evidence>
<dbReference type="SMART" id="SM00822">
    <property type="entry name" value="PKS_KR"/>
    <property type="match status" value="2"/>
</dbReference>
<dbReference type="CDD" id="cd08956">
    <property type="entry name" value="KR_3_FAS_SDR_x"/>
    <property type="match status" value="1"/>
</dbReference>
<dbReference type="CDD" id="cd00833">
    <property type="entry name" value="PKS"/>
    <property type="match status" value="2"/>
</dbReference>
<dbReference type="Gene3D" id="3.30.70.3290">
    <property type="match status" value="2"/>
</dbReference>
<keyword evidence="1" id="KW-0596">Phosphopantetheine</keyword>
<dbReference type="PROSITE" id="PS00012">
    <property type="entry name" value="PHOSPHOPANTETHEINE"/>
    <property type="match status" value="2"/>
</dbReference>
<dbReference type="Pfam" id="PF00109">
    <property type="entry name" value="ketoacyl-synt"/>
    <property type="match status" value="2"/>
</dbReference>
<dbReference type="FunFam" id="3.40.47.10:FF:000019">
    <property type="entry name" value="Polyketide synthase type I"/>
    <property type="match status" value="2"/>
</dbReference>
<dbReference type="Pfam" id="PF08240">
    <property type="entry name" value="ADH_N"/>
    <property type="match status" value="1"/>
</dbReference>
<accession>A0A934QWI0</accession>
<dbReference type="PROSITE" id="PS50075">
    <property type="entry name" value="CARRIER"/>
    <property type="match status" value="2"/>
</dbReference>
<dbReference type="GO" id="GO:0016491">
    <property type="term" value="F:oxidoreductase activity"/>
    <property type="evidence" value="ECO:0007669"/>
    <property type="project" value="InterPro"/>
</dbReference>
<evidence type="ECO:0000256" key="7">
    <source>
        <dbReference type="ARBA" id="ARBA00052442"/>
    </source>
</evidence>
<dbReference type="InterPro" id="IPR020843">
    <property type="entry name" value="ER"/>
</dbReference>
<dbReference type="InterPro" id="IPR036291">
    <property type="entry name" value="NAD(P)-bd_dom_sf"/>
</dbReference>
<protein>
    <recommendedName>
        <fullName evidence="11">6-deoxyerythronolide-B synthase</fullName>
        <ecNumber evidence="11">2.3.1.94</ecNumber>
    </recommendedName>
</protein>
<evidence type="ECO:0000256" key="6">
    <source>
        <dbReference type="ARBA" id="ARBA00023315"/>
    </source>
</evidence>
<evidence type="ECO:0000313" key="17">
    <source>
        <dbReference type="Proteomes" id="UP000635245"/>
    </source>
</evidence>
<evidence type="ECO:0000256" key="3">
    <source>
        <dbReference type="ARBA" id="ARBA00022679"/>
    </source>
</evidence>
<evidence type="ECO:0000256" key="5">
    <source>
        <dbReference type="ARBA" id="ARBA00023268"/>
    </source>
</evidence>
<dbReference type="InterPro" id="IPR013968">
    <property type="entry name" value="PKS_KR"/>
</dbReference>
<dbReference type="CDD" id="cd08952">
    <property type="entry name" value="KR_1_SDR_x"/>
    <property type="match status" value="1"/>
</dbReference>
<dbReference type="InterPro" id="IPR014030">
    <property type="entry name" value="Ketoacyl_synth_N"/>
</dbReference>
<comment type="catalytic activity">
    <reaction evidence="7">
        <text>6 (S)-methylmalonyl-CoA + propanoyl-CoA + 6 NADPH + 12 H(+) = 6-deoxyerythronolide B + 6 CO2 + 6 NADP(+) + 7 CoA + H2O</text>
        <dbReference type="Rhea" id="RHEA:23068"/>
        <dbReference type="ChEBI" id="CHEBI:15377"/>
        <dbReference type="ChEBI" id="CHEBI:15378"/>
        <dbReference type="ChEBI" id="CHEBI:16089"/>
        <dbReference type="ChEBI" id="CHEBI:16526"/>
        <dbReference type="ChEBI" id="CHEBI:57287"/>
        <dbReference type="ChEBI" id="CHEBI:57327"/>
        <dbReference type="ChEBI" id="CHEBI:57392"/>
        <dbReference type="ChEBI" id="CHEBI:57783"/>
        <dbReference type="ChEBI" id="CHEBI:58349"/>
        <dbReference type="EC" id="2.3.1.94"/>
    </reaction>
</comment>
<dbReference type="Pfam" id="PF02801">
    <property type="entry name" value="Ketoacyl-synt_C"/>
    <property type="match status" value="2"/>
</dbReference>
<dbReference type="InterPro" id="IPR036736">
    <property type="entry name" value="ACP-like_sf"/>
</dbReference>
<dbReference type="SMART" id="SM00826">
    <property type="entry name" value="PKS_DH"/>
    <property type="match status" value="1"/>
</dbReference>
<dbReference type="SMART" id="SM00827">
    <property type="entry name" value="PKS_AT"/>
    <property type="match status" value="2"/>
</dbReference>
<dbReference type="Gene3D" id="3.40.366.10">
    <property type="entry name" value="Malonyl-Coenzyme A Acyl Carrier Protein, domain 2"/>
    <property type="match status" value="2"/>
</dbReference>
<dbReference type="Gene3D" id="6.10.140.1830">
    <property type="match status" value="1"/>
</dbReference>
<dbReference type="Pfam" id="PF22953">
    <property type="entry name" value="SpnB_Rossmann"/>
    <property type="match status" value="1"/>
</dbReference>
<dbReference type="Pfam" id="PF00550">
    <property type="entry name" value="PP-binding"/>
    <property type="match status" value="2"/>
</dbReference>
<keyword evidence="4" id="KW-0677">Repeat</keyword>
<dbReference type="PROSITE" id="PS01162">
    <property type="entry name" value="QOR_ZETA_CRYSTAL"/>
    <property type="match status" value="1"/>
</dbReference>
<sequence length="3650" mass="383496">MNSTPESASMDEASRLRHYLNRVTAQLQETRERLRSVEATNDEPIAIVGMSCRYPGDVDSPDRLWALLAEGGDAVSEFPADRGWDLSALVDPTGERRGTSYTGAGGFLHDAGWFDADFFGISPREALAMDPQQRLLLESCWELFEHAGIDPVSLRGSETGVFVGSSFRDYGSRLPEIPEIVEGHAMTGTAGSVASGRLSYVFGLTGPALTVDTACSSSLVALHLAVRSLRLGECSLAVAGGVAVMSSPDLFTEFSRQQGLARDGRCKAFADSADGMGAAEGVGLLLVERLSDARRNGHRVLAVVRGSAVNQDGRSSGLTAPNGVAQQRVIHAALADAKLKPSDVDVVEAHGTGTSLGDPIEVQALLNTYCRGERVNPLLLGSVKSNIGHTQAAAGAAGVLKMVQALRHGTVPRTLHVDTPSTRVDWTAGAVELATREQPWPRTERPRRASVSSFGVSGTNAHVILEEAPEPDHVERPVPAGAVPWVLSGHSAEALRRQAERLHAHVTAAASDEVQVAQSLAARAALPHRAVVLASGRESRLEALSAVAAGEPSPLVAEEVAGERSGVVFVFPGQGAQWVGMASELIAASPVFAESIDRCASALAPFTDWELRETLDAEQPLDRVDVVQPALWAVMVSLAAHWRSWGVEPAAVVGHSQGEIAAACVSGALTLEDGARLVALRSRAIAEELAGQGGMMSVAASAERVAGFLSGRDGVWIATTNSPDSTVVAGAPDALEDVRAVAEAAGVRVKRIAVDYASHTPHVERIRNRLLELAASVSPREGDVPMYSTVTGAAIQDSELHAEYWYRNLRERVRFAETVEVLLGQGDFVFLEVSPHPVLAAAVQESGLAAGRDATAVGTLQRGDGSLERVYESAARLWTHGAGPEWTVVLGAGEVLDLPTYAFQRRPYWLTGAAGGGNVSAAGLTPLGHPLLAAGIALAGADEFVFSARVSLNSHPWLADHVVLGRTIVPGAVFVELALHAGLQVGAEQLDELILSAPLVITEEALELQVGVDAPDESGRRAVHLHSRRPGDDSGWTQHATGVLAPLGEAASPEPEQWPPPNATPLPVDDFYDKAAESGYLYGPVFRCLRAVWQREGEWFAEIELPETVPDAEGLGVHPALLDAALQARLAGSREQLLPFAFSGVQVHATGARSARVRLTRTAPDSLSVLLTDHAGLPILTVDNLTARPLTQDAVRSVSVEPLYEVSWRPLDVDFATAREFPVFGTIPGLTARSVASLDAVDGPVLYPCPAGTADDAPTATRQVLDTVLGVMRDFPARAEGAARLVVVTRGAVTVTGAEPVDVAQAGVAGLLRSACTEHPDRFLLVDLDAAESSAGALPAAVAAAAEAGEPEIAIRQGAVSVPRLARHTASRELVPPDDSAWGLELSTGGTLDGLELVPAPEAAAPLGPDQVRIEVRATGVNFRDVLVALGVVANTGSLFDSEGAGVVAEVGSAVRDLAVGDRVLGLFQGSYAGPLAVADRRLVAPVPSGWTFSEAAAVPAVFLTAYYSLVDLAEVRAGESLLVHAAAGGVGMAAVQLGRHLGAEIYATASEAKWPVVQAQGVAAEHLASSRTVEFAPRLLAASAGRGVDVVLNSLAGEFVDASMTLLPRGGRFIEMGKTDIRDTVPEGIGYRAFDLAEAGADRLGEMLATLVGLFESGALHRLPVTSWDTRDARDAFRHISQARHVGKVVLTTPPAAQAGTVLVVGGTGGIGSALARHLAAQPSVTELVLVSRQGPDAPGARELLGELGETARIVAADAADRDTLGRLIDSLPDLRGVVHAGGVLDDGMLTALTPEQVGTVLRAKLDVAWNLHELTRNRDLSLFALFSSAAGVFGSAGQAAYSAANATLDALALHRRRSGLPAHSVAWGLWEQRSAMTGALTAADLGRMRRTGIRPLSTEQGLSLFDSAVRSPLPRPVAVHLDVKALRERENPAPLLRDLVRAKTRRVAAGAGTATDRLGTLSGADRRGALVQLVREHAALVLGHATAEAIAPGRAFSDLGFDSLTAVELRNRLSAATGLRLPVTVVFDHPNSTTLGTELSRQLVPEDDAAVNDIAPARADTDEDLIAIVGMACRFPGGARSPEQLWQLLLDERDAMGGYPDDRGWQVDFLGNPEEPEREFRRVGGFLHDAADFDPEFFGMAPREALATDPQQRLLLEVTWEAFERAGIDPTSLHGSETGVFAGLIYNDYSSRFPNLLEGYEGYLGNGSANSVASGRVAYALGLQGPAITVDTACSSSLVALHLAAQSLRRGECDVAVAGGVTVMSTPRPVIEFSRIGGLAPDGRCKAFGSAADGMGFAEGVGMLVVQRLSDAVREGRPIQAVVRASAVNQDGASNGLTAPSGTAQQRVIRRALAESGVKSSDVDFVEAHGTGTSLGDPIEAGALAQTYGSDRDRPLLLGSVKSNIGHTQAAAGVAGVIKMVLAMRHGVVPRTLHADQPTEHVSWDDSGLRLAARTEAWPEREGPRLGAVSSFGISGTNAHVILEHVPARAAQPSAARSAVPLVLSAKTAESLREQALRLHRLLEEDPGLAPVDLARSLVTTRAMFDHRAVVVGRTRDEVLHRLAALGRGEAAAGVVDGVATDRAGTVFVFPGQGSQWAGMAGELLDDAPAFAESIARCAKALEPHVSWSLVDVLRQEPGAPALDRVDVVQPTLWAVMVSLAHLLSEYGVEPDAVLGHSQGELAAACVSGTLSVDDAARVVALRSLLIGRELAGLGGMVSLALPLADAEQVIAPWADSVCVATVNGPGATVVAGDSVALDELMASCERDGVRARRIPVDYASHTPHVERVRDALIELAAPVTPQDGIVPVYSPVTGELLDVPADAEYWYRNLRETVWFERAVRAAAAAGHDVFVEVSPRPVLIAAIEETLEDGAPAAIGLLRREEGGLERFLLALGTLFVSGIAVDWSEAVAGGRLVDLPTYPFTRTRYWLDAPETPAEQGNTGDADFWHAVVEADPNRLATQLGVDDADMRAALSQVLPALADWRRHSQESATVDSWRYGIEWAPVPENEARGLAGTWLLVVPEALSDDRRTVLLASELTRRGGRVVPLIAGHTDAAGFAARLRETAAGEPELSGVLAVTAWDEHLRPGTTAVPNGLASTLTLVQALGETGLTIPLWCLTAGGVRTGAGDTEISVAQAMVWGLGRIAAQEHPETWGGLIDLPAEFDEQIVARLAAVLGSDSGEDQLAIRASGVFGRRLARKPIGRQAPQWRPRGTVLVTGGTGALGAHVARWLAVEGADHLLLLSRSGATADGAEALRAELAEAGTRVTILACDAADRDALAAVIDGIPEEFPLTAVVHTAAALDDGPLATLTDARMDGALRAKAAAAWNLHELTSQLDLSAFVLFSSTAGTFGAAGQGNYAPGNAYLDALAWYRHGKGLPATSLAWGAWGQGGMAEADAVATLRRKHGVPAMPPELATTALGSAVGGGDTFAVIADLEWDRFHTAYTAARPSPFLREIAEQEGIGSVGAGPAEQAAEGDLARQLADTAPGEREKLVRKVVRETAAAVLGYPRAESVPLDRPFWELGLDSVTAIELRNRLSAGIGRKLAASLVFDHPTVTDLVAYLRTELGGDGQPTLLGELDRVEHALAGLPDDDAVLAEIEGRLARMLRRARRGTAVPATESREWDLDGASHDEVFALIDEELGEP</sequence>
<keyword evidence="5" id="KW-0511">Multifunctional enzyme</keyword>
<dbReference type="Gene3D" id="3.40.50.720">
    <property type="entry name" value="NAD(P)-binding Rossmann-like Domain"/>
    <property type="match status" value="2"/>
</dbReference>
<dbReference type="GO" id="GO:0047879">
    <property type="term" value="F:erythronolide synthase activity"/>
    <property type="evidence" value="ECO:0007669"/>
    <property type="project" value="UniProtKB-EC"/>
</dbReference>
<comment type="pathway">
    <text evidence="9">Antibiotic biosynthesis; erythromycin biosynthesis.</text>
</comment>
<dbReference type="Gene3D" id="3.90.180.10">
    <property type="entry name" value="Medium-chain alcohol dehydrogenases, catalytic domain"/>
    <property type="match status" value="1"/>
</dbReference>
<dbReference type="InterPro" id="IPR014031">
    <property type="entry name" value="Ketoacyl_synth_C"/>
</dbReference>
<dbReference type="PROSITE" id="PS52019">
    <property type="entry name" value="PKS_MFAS_DH"/>
    <property type="match status" value="1"/>
</dbReference>
<dbReference type="InterPro" id="IPR001227">
    <property type="entry name" value="Ac_transferase_dom_sf"/>
</dbReference>
<dbReference type="InterPro" id="IPR050091">
    <property type="entry name" value="PKS_NRPS_Biosynth_Enz"/>
</dbReference>
<feature type="domain" description="Ketosynthase family 3 (KS3)" evidence="14">
    <location>
        <begin position="42"/>
        <end position="467"/>
    </location>
</feature>
<dbReference type="InterPro" id="IPR057326">
    <property type="entry name" value="KR_dom"/>
</dbReference>
<dbReference type="PANTHER" id="PTHR43775:SF51">
    <property type="entry name" value="INACTIVE PHENOLPHTHIOCEROL SYNTHESIS POLYKETIDE SYNTHASE TYPE I PKS1-RELATED"/>
    <property type="match status" value="1"/>
</dbReference>
<dbReference type="Pfam" id="PF08659">
    <property type="entry name" value="KR"/>
    <property type="match status" value="2"/>
</dbReference>
<feature type="region of interest" description="C-terminal hotdog fold" evidence="12">
    <location>
        <begin position="1063"/>
        <end position="1196"/>
    </location>
</feature>
<dbReference type="InterPro" id="IPR014043">
    <property type="entry name" value="Acyl_transferase_dom"/>
</dbReference>
<dbReference type="InterPro" id="IPR049552">
    <property type="entry name" value="PKS_DH_N"/>
</dbReference>
<dbReference type="FunFam" id="3.90.180.10:FF:000032">
    <property type="entry name" value="Probable polyketide synthase pks1"/>
    <property type="match status" value="1"/>
</dbReference>
<dbReference type="GO" id="GO:0031177">
    <property type="term" value="F:phosphopantetheine binding"/>
    <property type="evidence" value="ECO:0007669"/>
    <property type="project" value="InterPro"/>
</dbReference>
<dbReference type="Pfam" id="PF18369">
    <property type="entry name" value="PKS_DE"/>
    <property type="match status" value="1"/>
</dbReference>
<dbReference type="InterPro" id="IPR020841">
    <property type="entry name" value="PKS_Beta-ketoAc_synthase_dom"/>
</dbReference>
<dbReference type="InterPro" id="IPR011032">
    <property type="entry name" value="GroES-like_sf"/>
</dbReference>
<dbReference type="PROSITE" id="PS52004">
    <property type="entry name" value="KS3_2"/>
    <property type="match status" value="2"/>
</dbReference>
<feature type="region of interest" description="N-terminal hotdog fold" evidence="12">
    <location>
        <begin position="929"/>
        <end position="1051"/>
    </location>
</feature>
<dbReference type="InterPro" id="IPR009081">
    <property type="entry name" value="PP-bd_ACP"/>
</dbReference>
<dbReference type="FunFam" id="1.10.1200.10:FF:000007">
    <property type="entry name" value="Probable polyketide synthase pks17"/>
    <property type="match status" value="1"/>
</dbReference>
<dbReference type="Gene3D" id="3.40.50.11460">
    <property type="match status" value="1"/>
</dbReference>
<feature type="active site" description="Proton donor; for dehydratase activity" evidence="12">
    <location>
        <position position="1123"/>
    </location>
</feature>
<feature type="active site" description="Proton acceptor; for dehydratase activity" evidence="12">
    <location>
        <position position="961"/>
    </location>
</feature>
<dbReference type="Pfam" id="PF21089">
    <property type="entry name" value="PKS_DH_N"/>
    <property type="match status" value="1"/>
</dbReference>
<keyword evidence="17" id="KW-1185">Reference proteome</keyword>
<dbReference type="SUPFAM" id="SSF51735">
    <property type="entry name" value="NAD(P)-binding Rossmann-fold domains"/>
    <property type="match status" value="5"/>
</dbReference>
<dbReference type="SUPFAM" id="SSF52151">
    <property type="entry name" value="FabD/lysophospholipase-like"/>
    <property type="match status" value="2"/>
</dbReference>
<dbReference type="GO" id="GO:0008270">
    <property type="term" value="F:zinc ion binding"/>
    <property type="evidence" value="ECO:0007669"/>
    <property type="project" value="InterPro"/>
</dbReference>
<evidence type="ECO:0000259" key="13">
    <source>
        <dbReference type="PROSITE" id="PS50075"/>
    </source>
</evidence>
<evidence type="ECO:0000256" key="10">
    <source>
        <dbReference type="ARBA" id="ARBA00063272"/>
    </source>
</evidence>
<dbReference type="Pfam" id="PF14765">
    <property type="entry name" value="PS-DH"/>
    <property type="match status" value="1"/>
</dbReference>
<dbReference type="PANTHER" id="PTHR43775">
    <property type="entry name" value="FATTY ACID SYNTHASE"/>
    <property type="match status" value="1"/>
</dbReference>
<dbReference type="SUPFAM" id="SSF47336">
    <property type="entry name" value="ACP-like"/>
    <property type="match status" value="2"/>
</dbReference>
<keyword evidence="6" id="KW-0012">Acyltransferase</keyword>
<feature type="domain" description="Carrier" evidence="13">
    <location>
        <begin position="1970"/>
        <end position="2045"/>
    </location>
</feature>
<evidence type="ECO:0000313" key="16">
    <source>
        <dbReference type="EMBL" id="MBK1786599.1"/>
    </source>
</evidence>
<organism evidence="16 17">
    <name type="scientific">Prauserella cavernicola</name>
    <dbReference type="NCBI Taxonomy" id="2800127"/>
    <lineage>
        <taxon>Bacteria</taxon>
        <taxon>Bacillati</taxon>
        <taxon>Actinomycetota</taxon>
        <taxon>Actinomycetes</taxon>
        <taxon>Pseudonocardiales</taxon>
        <taxon>Pseudonocardiaceae</taxon>
        <taxon>Prauserella</taxon>
    </lineage>
</organism>
<keyword evidence="3" id="KW-0808">Transferase</keyword>
<dbReference type="SMART" id="SM00829">
    <property type="entry name" value="PKS_ER"/>
    <property type="match status" value="1"/>
</dbReference>
<dbReference type="SUPFAM" id="SSF55048">
    <property type="entry name" value="Probable ACP-binding domain of malonyl-CoA ACP transacylase"/>
    <property type="match status" value="2"/>
</dbReference>
<proteinExistence type="predicted"/>
<dbReference type="InterPro" id="IPR032821">
    <property type="entry name" value="PKS_assoc"/>
</dbReference>
<evidence type="ECO:0000259" key="15">
    <source>
        <dbReference type="PROSITE" id="PS52019"/>
    </source>
</evidence>
<dbReference type="InterPro" id="IPR016039">
    <property type="entry name" value="Thiolase-like"/>
</dbReference>
<dbReference type="NCBIfam" id="NF045894">
    <property type="entry name" value="PKS_plus_SDR"/>
    <property type="match status" value="1"/>
</dbReference>
<dbReference type="FunFam" id="3.40.366.10:FF:000002">
    <property type="entry name" value="Probable polyketide synthase 2"/>
    <property type="match status" value="2"/>
</dbReference>
<dbReference type="EMBL" id="JAENJH010000004">
    <property type="protein sequence ID" value="MBK1786599.1"/>
    <property type="molecule type" value="Genomic_DNA"/>
</dbReference>
<reference evidence="16" key="1">
    <citation type="submission" date="2020-12" db="EMBL/GenBank/DDBJ databases">
        <title>Prauserella sp. ASG 168, a novel actinomycete isolated from cave rock.</title>
        <authorList>
            <person name="Suriyachadkun C."/>
        </authorList>
    </citation>
    <scope>NUCLEOTIDE SEQUENCE</scope>
    <source>
        <strain evidence="16">ASG 168</strain>
    </source>
</reference>
<dbReference type="Gene3D" id="1.10.1200.10">
    <property type="entry name" value="ACP-like"/>
    <property type="match status" value="2"/>
</dbReference>
<dbReference type="InterPro" id="IPR055123">
    <property type="entry name" value="SpnB-like_Rossmann"/>
</dbReference>
<dbReference type="SMART" id="SM01294">
    <property type="entry name" value="PKS_PP_betabranch"/>
    <property type="match status" value="2"/>
</dbReference>
<dbReference type="InterPro" id="IPR049900">
    <property type="entry name" value="PKS_mFAS_DH"/>
</dbReference>
<dbReference type="RefSeq" id="WP_200320184.1">
    <property type="nucleotide sequence ID" value="NZ_JAENJH010000004.1"/>
</dbReference>
<evidence type="ECO:0000256" key="9">
    <source>
        <dbReference type="ARBA" id="ARBA00060622"/>
    </source>
</evidence>
<dbReference type="Gene3D" id="3.10.129.110">
    <property type="entry name" value="Polyketide synthase dehydratase"/>
    <property type="match status" value="1"/>
</dbReference>
<dbReference type="InterPro" id="IPR016035">
    <property type="entry name" value="Acyl_Trfase/lysoPLipase"/>
</dbReference>
<dbReference type="GO" id="GO:0004312">
    <property type="term" value="F:fatty acid synthase activity"/>
    <property type="evidence" value="ECO:0007669"/>
    <property type="project" value="TreeGrafter"/>
</dbReference>
<dbReference type="SUPFAM" id="SSF53901">
    <property type="entry name" value="Thiolase-like"/>
    <property type="match status" value="2"/>
</dbReference>
<evidence type="ECO:0000256" key="8">
    <source>
        <dbReference type="ARBA" id="ARBA00060158"/>
    </source>
</evidence>
<dbReference type="FunFam" id="3.40.50.720:FF:000209">
    <property type="entry name" value="Polyketide synthase Pks12"/>
    <property type="match status" value="1"/>
</dbReference>
<dbReference type="SMART" id="SM00825">
    <property type="entry name" value="PKS_KS"/>
    <property type="match status" value="2"/>
</dbReference>
<dbReference type="InterPro" id="IPR049551">
    <property type="entry name" value="PKS_DH_C"/>
</dbReference>
<dbReference type="InterPro" id="IPR018201">
    <property type="entry name" value="Ketoacyl_synth_AS"/>
</dbReference>
<evidence type="ECO:0000256" key="11">
    <source>
        <dbReference type="ARBA" id="ARBA00066981"/>
    </source>
</evidence>
<dbReference type="GO" id="GO:0004315">
    <property type="term" value="F:3-oxoacyl-[acyl-carrier-protein] synthase activity"/>
    <property type="evidence" value="ECO:0007669"/>
    <property type="project" value="InterPro"/>
</dbReference>
<dbReference type="CDD" id="cd05195">
    <property type="entry name" value="enoyl_red"/>
    <property type="match status" value="1"/>
</dbReference>
<dbReference type="GO" id="GO:0006633">
    <property type="term" value="P:fatty acid biosynthetic process"/>
    <property type="evidence" value="ECO:0007669"/>
    <property type="project" value="InterPro"/>
</dbReference>
<dbReference type="SMART" id="SM00823">
    <property type="entry name" value="PKS_PP"/>
    <property type="match status" value="2"/>
</dbReference>
<dbReference type="InterPro" id="IPR016036">
    <property type="entry name" value="Malonyl_transacylase_ACP-bd"/>
</dbReference>
<evidence type="ECO:0000256" key="2">
    <source>
        <dbReference type="ARBA" id="ARBA00022553"/>
    </source>
</evidence>
<dbReference type="InterPro" id="IPR020806">
    <property type="entry name" value="PKS_PP-bd"/>
</dbReference>
<dbReference type="Pfam" id="PF16197">
    <property type="entry name" value="KAsynt_C_assoc"/>
    <property type="match status" value="2"/>
</dbReference>
<evidence type="ECO:0000256" key="4">
    <source>
        <dbReference type="ARBA" id="ARBA00022737"/>
    </source>
</evidence>
<dbReference type="InterPro" id="IPR006162">
    <property type="entry name" value="Ppantetheine_attach_site"/>
</dbReference>
<evidence type="ECO:0000256" key="12">
    <source>
        <dbReference type="PROSITE-ProRule" id="PRU01363"/>
    </source>
</evidence>